<feature type="region of interest" description="Disordered" evidence="9">
    <location>
        <begin position="153"/>
        <end position="228"/>
    </location>
</feature>
<dbReference type="InterPro" id="IPR002466">
    <property type="entry name" value="A_deamin"/>
</dbReference>
<feature type="compositionally biased region" description="Acidic residues" evidence="9">
    <location>
        <begin position="190"/>
        <end position="202"/>
    </location>
</feature>
<dbReference type="Proteomes" id="UP001374579">
    <property type="component" value="Unassembled WGS sequence"/>
</dbReference>
<evidence type="ECO:0008006" key="14">
    <source>
        <dbReference type="Google" id="ProtNLM"/>
    </source>
</evidence>
<evidence type="ECO:0000256" key="1">
    <source>
        <dbReference type="ARBA" id="ARBA00004123"/>
    </source>
</evidence>
<comment type="subcellular location">
    <subcellularLocation>
        <location evidence="1">Nucleus</location>
    </subcellularLocation>
</comment>
<protein>
    <recommendedName>
        <fullName evidence="14">Double-stranded RNA-specific editase 1</fullName>
    </recommendedName>
</protein>
<keyword evidence="3" id="KW-0677">Repeat</keyword>
<dbReference type="EMBL" id="JBAMIC010000021">
    <property type="protein sequence ID" value="KAK7092733.1"/>
    <property type="molecule type" value="Genomic_DNA"/>
</dbReference>
<dbReference type="AlphaFoldDB" id="A0AAN9G2A5"/>
<feature type="compositionally biased region" description="Basic and acidic residues" evidence="9">
    <location>
        <begin position="8"/>
        <end position="24"/>
    </location>
</feature>
<dbReference type="PROSITE" id="PS50141">
    <property type="entry name" value="A_DEAMIN_EDITASE"/>
    <property type="match status" value="1"/>
</dbReference>
<evidence type="ECO:0000256" key="6">
    <source>
        <dbReference type="ARBA" id="ARBA00022884"/>
    </source>
</evidence>
<dbReference type="InterPro" id="IPR014720">
    <property type="entry name" value="dsRBD_dom"/>
</dbReference>
<evidence type="ECO:0000256" key="5">
    <source>
        <dbReference type="ARBA" id="ARBA00022833"/>
    </source>
</evidence>
<dbReference type="PANTHER" id="PTHR10910:SF62">
    <property type="entry name" value="AT07585P-RELATED"/>
    <property type="match status" value="1"/>
</dbReference>
<dbReference type="GO" id="GO:0005730">
    <property type="term" value="C:nucleolus"/>
    <property type="evidence" value="ECO:0007669"/>
    <property type="project" value="TreeGrafter"/>
</dbReference>
<dbReference type="GO" id="GO:0003726">
    <property type="term" value="F:double-stranded RNA adenosine deaminase activity"/>
    <property type="evidence" value="ECO:0007669"/>
    <property type="project" value="TreeGrafter"/>
</dbReference>
<gene>
    <name evidence="12" type="ORF">V1264_008432</name>
</gene>
<evidence type="ECO:0000313" key="12">
    <source>
        <dbReference type="EMBL" id="KAK7092733.1"/>
    </source>
</evidence>
<name>A0AAN9G2A5_9CAEN</name>
<keyword evidence="4" id="KW-0378">Hydrolase</keyword>
<dbReference type="GO" id="GO:0006396">
    <property type="term" value="P:RNA processing"/>
    <property type="evidence" value="ECO:0007669"/>
    <property type="project" value="InterPro"/>
</dbReference>
<feature type="domain" description="DRBM" evidence="10">
    <location>
        <begin position="226"/>
        <end position="292"/>
    </location>
</feature>
<dbReference type="GO" id="GO:0006382">
    <property type="term" value="P:adenosine to inosine editing"/>
    <property type="evidence" value="ECO:0007669"/>
    <property type="project" value="TreeGrafter"/>
</dbReference>
<keyword evidence="7" id="KW-0539">Nucleus</keyword>
<evidence type="ECO:0000259" key="11">
    <source>
        <dbReference type="PROSITE" id="PS50141"/>
    </source>
</evidence>
<evidence type="ECO:0000259" key="10">
    <source>
        <dbReference type="PROSITE" id="PS50137"/>
    </source>
</evidence>
<dbReference type="FunFam" id="3.30.160.20:FF:000009">
    <property type="entry name" value="Adenosine deaminase RNA-specific B2 (inactive)"/>
    <property type="match status" value="1"/>
</dbReference>
<organism evidence="12 13">
    <name type="scientific">Littorina saxatilis</name>
    <dbReference type="NCBI Taxonomy" id="31220"/>
    <lineage>
        <taxon>Eukaryota</taxon>
        <taxon>Metazoa</taxon>
        <taxon>Spiralia</taxon>
        <taxon>Lophotrochozoa</taxon>
        <taxon>Mollusca</taxon>
        <taxon>Gastropoda</taxon>
        <taxon>Caenogastropoda</taxon>
        <taxon>Littorinimorpha</taxon>
        <taxon>Littorinoidea</taxon>
        <taxon>Littorinidae</taxon>
        <taxon>Littorina</taxon>
    </lineage>
</organism>
<evidence type="ECO:0000256" key="3">
    <source>
        <dbReference type="ARBA" id="ARBA00022737"/>
    </source>
</evidence>
<evidence type="ECO:0000256" key="2">
    <source>
        <dbReference type="ARBA" id="ARBA00022723"/>
    </source>
</evidence>
<reference evidence="12 13" key="1">
    <citation type="submission" date="2024-02" db="EMBL/GenBank/DDBJ databases">
        <title>Chromosome-scale genome assembly of the rough periwinkle Littorina saxatilis.</title>
        <authorList>
            <person name="De Jode A."/>
            <person name="Faria R."/>
            <person name="Formenti G."/>
            <person name="Sims Y."/>
            <person name="Smith T.P."/>
            <person name="Tracey A."/>
            <person name="Wood J.M.D."/>
            <person name="Zagrodzka Z.B."/>
            <person name="Johannesson K."/>
            <person name="Butlin R.K."/>
            <person name="Leder E.H."/>
        </authorList>
    </citation>
    <scope>NUCLEOTIDE SEQUENCE [LARGE SCALE GENOMIC DNA]</scope>
    <source>
        <strain evidence="12">Snail1</strain>
        <tissue evidence="12">Muscle</tissue>
    </source>
</reference>
<dbReference type="Gene3D" id="3.30.160.20">
    <property type="match status" value="3"/>
</dbReference>
<dbReference type="SUPFAM" id="SSF54768">
    <property type="entry name" value="dsRNA-binding domain-like"/>
    <property type="match status" value="3"/>
</dbReference>
<dbReference type="CDD" id="cd19898">
    <property type="entry name" value="DSRM_RED1_rpt2"/>
    <property type="match status" value="1"/>
</dbReference>
<evidence type="ECO:0000256" key="7">
    <source>
        <dbReference type="ARBA" id="ARBA00023242"/>
    </source>
</evidence>
<feature type="domain" description="A to I editase" evidence="11">
    <location>
        <begin position="511"/>
        <end position="836"/>
    </location>
</feature>
<dbReference type="SMART" id="SM00552">
    <property type="entry name" value="ADEAMc"/>
    <property type="match status" value="1"/>
</dbReference>
<dbReference type="Pfam" id="PF02137">
    <property type="entry name" value="A_deamin"/>
    <property type="match status" value="1"/>
</dbReference>
<dbReference type="SMART" id="SM00358">
    <property type="entry name" value="DSRM"/>
    <property type="match status" value="3"/>
</dbReference>
<proteinExistence type="predicted"/>
<dbReference type="GO" id="GO:0008251">
    <property type="term" value="F:tRNA-specific adenosine deaminase activity"/>
    <property type="evidence" value="ECO:0007669"/>
    <property type="project" value="TreeGrafter"/>
</dbReference>
<feature type="region of interest" description="Disordered" evidence="9">
    <location>
        <begin position="1"/>
        <end position="59"/>
    </location>
</feature>
<keyword evidence="2" id="KW-0479">Metal-binding</keyword>
<dbReference type="FunFam" id="3.30.160.20:FF:000011">
    <property type="entry name" value="double-stranded RNA-specific editase 1 isoform X1"/>
    <property type="match status" value="1"/>
</dbReference>
<dbReference type="InterPro" id="IPR044459">
    <property type="entry name" value="ADAR2_DSRM_2"/>
</dbReference>
<feature type="domain" description="DRBM" evidence="10">
    <location>
        <begin position="101"/>
        <end position="136"/>
    </location>
</feature>
<dbReference type="PROSITE" id="PS50137">
    <property type="entry name" value="DS_RBD"/>
    <property type="match status" value="3"/>
</dbReference>
<feature type="compositionally biased region" description="Basic and acidic residues" evidence="9">
    <location>
        <begin position="160"/>
        <end position="174"/>
    </location>
</feature>
<keyword evidence="6 8" id="KW-0694">RNA-binding</keyword>
<feature type="region of interest" description="Disordered" evidence="9">
    <location>
        <begin position="326"/>
        <end position="364"/>
    </location>
</feature>
<evidence type="ECO:0000313" key="13">
    <source>
        <dbReference type="Proteomes" id="UP001374579"/>
    </source>
</evidence>
<dbReference type="PANTHER" id="PTHR10910">
    <property type="entry name" value="EUKARYOTE SPECIFIC DSRNA BINDING PROTEIN"/>
    <property type="match status" value="1"/>
</dbReference>
<feature type="compositionally biased region" description="Basic residues" evidence="9">
    <location>
        <begin position="215"/>
        <end position="225"/>
    </location>
</feature>
<dbReference type="GO" id="GO:0046872">
    <property type="term" value="F:metal ion binding"/>
    <property type="evidence" value="ECO:0007669"/>
    <property type="project" value="UniProtKB-KW"/>
</dbReference>
<sequence length="844" mass="92501">MSNTNVKPDTEGEKMKVEGNRDESGAPVSTIDAMLQQMRQETDAEAGTSGTAQGGNQELKIKTEEGEFRLSSKHPVMHLHELSPGAEYQYIDSIDFPPGSFTCSLVVNGETFVRNAAAKKMARTLAAAEALKLMYGFLWDPSYTDAEVQAKKRKARKRKSSDGKKKASDVVKTEEGEEGDEGETKVKAEGEEEEGEGDEDDEMLGKRRAEGGKPGAKKRKVHGPKTPKNALMQLNEIKPGLEFKFESQSGPVHAPVFTMSVEVNGESFRGHGSTKKKAKMMAAEQALKSFVQFPNASEAHQAMGRCMVTTADFTDEMSHIDKMPLFNDFENQNSNGDGGDSQNGDLDTSNGSTFQPKRRKLAVPAQAGEKNPVMILNEMRPGLKYEFVSETGKSHSKSFVMSVEVDGQKFEGSGRNKKIAKSRAAQAALIKVFGLEFSFDPGMLPVGGDDSGEQSNALADLVCRLVTEKFGELTNNFSAQTARRKVLAGIVMTLNQDLVPACVGPDAQALCVSTGTKCINGEYLSAKGCSLNDCHAEVISRRSLLRFWYQQLMLHASDDPGVRETSIFVRREDGTGFELRDGVQFHLYISTAPCGDARIFSPHEREQDASDKHPNRRARGQLRTKIESGEGTIPVKSTPTVQTWDGVLQGERLLTMSCSDKLSRWNVLGLQGSLLGQFTGPIYLDSLVLGSLYHGDHLSRAVYGRISAVGGSDDLKMPFRLNRPFLTGISNPESRQPGKAPNFSVNWCIGDLALEVVNPMTGRTEQDSTSRVSKQSLFQLYSQAASHLAPTVSPPQYVDAKVVYSEYQEAKEELFKTFRKTGLGNWVKKPTEMDQFELVETGAV</sequence>
<comment type="caution">
    <text evidence="12">The sequence shown here is derived from an EMBL/GenBank/DDBJ whole genome shotgun (WGS) entry which is preliminary data.</text>
</comment>
<keyword evidence="13" id="KW-1185">Reference proteome</keyword>
<evidence type="ECO:0000256" key="8">
    <source>
        <dbReference type="PROSITE-ProRule" id="PRU00266"/>
    </source>
</evidence>
<keyword evidence="5" id="KW-0862">Zinc</keyword>
<evidence type="ECO:0000256" key="4">
    <source>
        <dbReference type="ARBA" id="ARBA00022801"/>
    </source>
</evidence>
<feature type="domain" description="DRBM" evidence="10">
    <location>
        <begin position="371"/>
        <end position="434"/>
    </location>
</feature>
<dbReference type="GO" id="GO:0003725">
    <property type="term" value="F:double-stranded RNA binding"/>
    <property type="evidence" value="ECO:0007669"/>
    <property type="project" value="TreeGrafter"/>
</dbReference>
<evidence type="ECO:0000256" key="9">
    <source>
        <dbReference type="SAM" id="MobiDB-lite"/>
    </source>
</evidence>
<dbReference type="GO" id="GO:0005737">
    <property type="term" value="C:cytoplasm"/>
    <property type="evidence" value="ECO:0007669"/>
    <property type="project" value="TreeGrafter"/>
</dbReference>
<accession>A0AAN9G2A5</accession>
<dbReference type="Pfam" id="PF00035">
    <property type="entry name" value="dsrm"/>
    <property type="match status" value="2"/>
</dbReference>